<accession>A0ABY7VI32</accession>
<dbReference type="Gene3D" id="3.30.830.10">
    <property type="entry name" value="Metalloenzyme, LuxS/M16 peptidase-like"/>
    <property type="match status" value="2"/>
</dbReference>
<evidence type="ECO:0000259" key="3">
    <source>
        <dbReference type="Pfam" id="PF05193"/>
    </source>
</evidence>
<dbReference type="SUPFAM" id="SSF63411">
    <property type="entry name" value="LuxS/MPP-like metallohydrolase"/>
    <property type="match status" value="2"/>
</dbReference>
<feature type="domain" description="Peptidase M16 N-terminal" evidence="2">
    <location>
        <begin position="49"/>
        <end position="165"/>
    </location>
</feature>
<evidence type="ECO:0000259" key="2">
    <source>
        <dbReference type="Pfam" id="PF00675"/>
    </source>
</evidence>
<organism evidence="4 5">
    <name type="scientific">Thalassomonas haliotis</name>
    <dbReference type="NCBI Taxonomy" id="485448"/>
    <lineage>
        <taxon>Bacteria</taxon>
        <taxon>Pseudomonadati</taxon>
        <taxon>Pseudomonadota</taxon>
        <taxon>Gammaproteobacteria</taxon>
        <taxon>Alteromonadales</taxon>
        <taxon>Colwelliaceae</taxon>
        <taxon>Thalassomonas</taxon>
    </lineage>
</organism>
<evidence type="ECO:0000313" key="4">
    <source>
        <dbReference type="EMBL" id="WDE12879.1"/>
    </source>
</evidence>
<dbReference type="Pfam" id="PF05193">
    <property type="entry name" value="Peptidase_M16_C"/>
    <property type="match status" value="1"/>
</dbReference>
<proteinExistence type="predicted"/>
<dbReference type="Pfam" id="PF00675">
    <property type="entry name" value="Peptidase_M16"/>
    <property type="match status" value="1"/>
</dbReference>
<keyword evidence="1" id="KW-0732">Signal</keyword>
<dbReference type="Proteomes" id="UP001215231">
    <property type="component" value="Chromosome"/>
</dbReference>
<sequence length="458" mass="50898">MIKINTLLTLLLMLGSSKLFAAYQLPEYEKIILGNGLTLYLMSQHEVPLIDISLVVKTGAVNDGQQAGLSRLTIKNLAMGSQNLNKNQLESKLDFIGADLYNTSNLEFSQLGASFAAKDKELVLPILRDLAIKPKFDAGEFNHFKKRHLLEIEQNKESPKSVIDNYFNQLLFGPSGYGANAMGREASIAAITLADIKAYHHQWYQPKNAALVAVGDFSTKEMKKQLTDLFSSWQNHSPLAATPKTEIKPVKAAKVLLVNKEDAIESTFLIGGRGIRRSNPDLVGISVVNTILGGRFTSWLNDELRVNAGLTYGAGSDFTSYSRDGTFSIFTFTKTETTVAAIDLALKTYHRLWQQGIDEKTLASAKAYVKGQFPPRFETSSQLANLLVKMYGYGFDQSYINNFEQQVDSLTVDKARQLINKYFPRENLQFVVIGKADKIRDKIAKYGQLTEVGIKDPG</sequence>
<dbReference type="PANTHER" id="PTHR11851">
    <property type="entry name" value="METALLOPROTEASE"/>
    <property type="match status" value="1"/>
</dbReference>
<dbReference type="InterPro" id="IPR011765">
    <property type="entry name" value="Pept_M16_N"/>
</dbReference>
<protein>
    <submittedName>
        <fullName evidence="4">Insulinase family protein</fullName>
    </submittedName>
</protein>
<dbReference type="RefSeq" id="WP_274053203.1">
    <property type="nucleotide sequence ID" value="NZ_CP059693.1"/>
</dbReference>
<dbReference type="InterPro" id="IPR011249">
    <property type="entry name" value="Metalloenz_LuxS/M16"/>
</dbReference>
<dbReference type="PANTHER" id="PTHR11851:SF224">
    <property type="entry name" value="PROCESSING PROTEASE"/>
    <property type="match status" value="1"/>
</dbReference>
<dbReference type="InterPro" id="IPR050361">
    <property type="entry name" value="MPP/UQCRC_Complex"/>
</dbReference>
<feature type="domain" description="Peptidase M16 C-terminal" evidence="3">
    <location>
        <begin position="191"/>
        <end position="367"/>
    </location>
</feature>
<evidence type="ECO:0000313" key="5">
    <source>
        <dbReference type="Proteomes" id="UP001215231"/>
    </source>
</evidence>
<reference evidence="4 5" key="1">
    <citation type="journal article" date="2022" name="Mar. Drugs">
        <title>Bioassay-Guided Fractionation Leads to the Detection of Cholic Acid Generated by the Rare Thalassomonas sp.</title>
        <authorList>
            <person name="Pheiffer F."/>
            <person name="Schneider Y.K."/>
            <person name="Hansen E.H."/>
            <person name="Andersen J.H."/>
            <person name="Isaksson J."/>
            <person name="Busche T."/>
            <person name="R C."/>
            <person name="Kalinowski J."/>
            <person name="Zyl L.V."/>
            <person name="Trindade M."/>
        </authorList>
    </citation>
    <scope>NUCLEOTIDE SEQUENCE [LARGE SCALE GENOMIC DNA]</scope>
    <source>
        <strain evidence="4 5">A5K-61T</strain>
    </source>
</reference>
<gene>
    <name evidence="4" type="ORF">H3N35_05285</name>
</gene>
<dbReference type="InterPro" id="IPR007863">
    <property type="entry name" value="Peptidase_M16_C"/>
</dbReference>
<keyword evidence="5" id="KW-1185">Reference proteome</keyword>
<feature type="chain" id="PRO_5045426472" evidence="1">
    <location>
        <begin position="22"/>
        <end position="458"/>
    </location>
</feature>
<dbReference type="EMBL" id="CP059693">
    <property type="protein sequence ID" value="WDE12879.1"/>
    <property type="molecule type" value="Genomic_DNA"/>
</dbReference>
<evidence type="ECO:0000256" key="1">
    <source>
        <dbReference type="SAM" id="SignalP"/>
    </source>
</evidence>
<feature type="signal peptide" evidence="1">
    <location>
        <begin position="1"/>
        <end position="21"/>
    </location>
</feature>
<name>A0ABY7VI32_9GAMM</name>